<dbReference type="OrthoDB" id="7403325at2759"/>
<dbReference type="GO" id="GO:0019700">
    <property type="term" value="P:organic phosphonate catabolic process"/>
    <property type="evidence" value="ECO:0007669"/>
    <property type="project" value="InterPro"/>
</dbReference>
<evidence type="ECO:0000256" key="6">
    <source>
        <dbReference type="ARBA" id="ARBA00044521"/>
    </source>
</evidence>
<dbReference type="VEuPathDB" id="TriTrypDB:BSAL_29665"/>
<dbReference type="Gene3D" id="3.90.1150.10">
    <property type="entry name" value="Aspartate Aminotransferase, domain 1"/>
    <property type="match status" value="1"/>
</dbReference>
<keyword evidence="3 9" id="KW-0808">Transferase</keyword>
<sequence length="468" mass="51286">MVFTLLSTNSYRSHINTTNEQMRTSSSLLNYALKTNRKFGVLFTAGPLSTSRTVRRTVSYRSHINTTMRTSSSLLNYALKTNRKFGVLFTAGPLSTSRTVREAQLEDYGSRDSTFVNAIKEVREGVLRVAEADSAAWTTIPMQGSGTMGIEAVINSVIKPAAKQQKLGGEKDKFLVIRNGAYSARMSSIVEKHGAAQLIPFDVNEGEDVDLVRLQATLQSIKGITNVGVVHCETSTGMFNPIHGVASLVRRYHPTAKIFVDAMSSFGGVEFKAPDVCDVLVTSANKCIQGVPGFSLVVAKRSLLEECRGWSPSYTLDIVSQNDGLDKSGQFGNTPPVQAIMAFHQALLEHSAEGGVAVRAARYRANNDFIANAMTELGFRLFLDRSKASFGHIITAYHAPSKADHKNWDFMTFYNELKKGGFVIYPGKASAADTFRIGSLGDIHPADCEALMEEVRIVLKRMDVNLKM</sequence>
<dbReference type="InterPro" id="IPR012703">
    <property type="entry name" value="NH2EtPonate_pyrv_transaminase"/>
</dbReference>
<feature type="domain" description="Aminotransferase class V" evidence="8">
    <location>
        <begin position="112"/>
        <end position="385"/>
    </location>
</feature>
<accession>A0A0S4JM51</accession>
<dbReference type="NCBIfam" id="NF010006">
    <property type="entry name" value="PRK13479.1"/>
    <property type="match status" value="1"/>
</dbReference>
<evidence type="ECO:0000313" key="9">
    <source>
        <dbReference type="EMBL" id="CUG90998.1"/>
    </source>
</evidence>
<evidence type="ECO:0000256" key="7">
    <source>
        <dbReference type="ARBA" id="ARBA00049460"/>
    </source>
</evidence>
<dbReference type="PANTHER" id="PTHR42778:SF1">
    <property type="entry name" value="2-AMINOETHYLPHOSPHONATE--PYRUVATE TRANSAMINASE"/>
    <property type="match status" value="1"/>
</dbReference>
<dbReference type="AlphaFoldDB" id="A0A0S4JM51"/>
<dbReference type="SUPFAM" id="SSF53383">
    <property type="entry name" value="PLP-dependent transferases"/>
    <property type="match status" value="1"/>
</dbReference>
<dbReference type="EMBL" id="CYKH01001883">
    <property type="protein sequence ID" value="CUG90998.1"/>
    <property type="molecule type" value="Genomic_DNA"/>
</dbReference>
<dbReference type="EC" id="2.6.1.37" evidence="6"/>
<dbReference type="InterPro" id="IPR015422">
    <property type="entry name" value="PyrdxlP-dep_Trfase_small"/>
</dbReference>
<proteinExistence type="inferred from homology"/>
<gene>
    <name evidence="9" type="ORF">BSAL_29665</name>
</gene>
<evidence type="ECO:0000256" key="5">
    <source>
        <dbReference type="ARBA" id="ARBA00023317"/>
    </source>
</evidence>
<evidence type="ECO:0000259" key="8">
    <source>
        <dbReference type="Pfam" id="PF00266"/>
    </source>
</evidence>
<evidence type="ECO:0000313" key="10">
    <source>
        <dbReference type="Proteomes" id="UP000051952"/>
    </source>
</evidence>
<dbReference type="InterPro" id="IPR015424">
    <property type="entry name" value="PyrdxlP-dep_Trfase"/>
</dbReference>
<dbReference type="HAMAP" id="MF_01376">
    <property type="entry name" value="PhnW_aminotrans_5"/>
    <property type="match status" value="1"/>
</dbReference>
<evidence type="ECO:0000256" key="1">
    <source>
        <dbReference type="ARBA" id="ARBA00001933"/>
    </source>
</evidence>
<reference evidence="10" key="1">
    <citation type="submission" date="2015-09" db="EMBL/GenBank/DDBJ databases">
        <authorList>
            <consortium name="Pathogen Informatics"/>
        </authorList>
    </citation>
    <scope>NUCLEOTIDE SEQUENCE [LARGE SCALE GENOMIC DNA]</scope>
    <source>
        <strain evidence="10">Lake Konstanz</strain>
    </source>
</reference>
<dbReference type="Pfam" id="PF00266">
    <property type="entry name" value="Aminotran_5"/>
    <property type="match status" value="1"/>
</dbReference>
<keyword evidence="10" id="KW-1185">Reference proteome</keyword>
<dbReference type="Gene3D" id="3.40.640.10">
    <property type="entry name" value="Type I PLP-dependent aspartate aminotransferase-like (Major domain)"/>
    <property type="match status" value="1"/>
</dbReference>
<organism evidence="9 10">
    <name type="scientific">Bodo saltans</name>
    <name type="common">Flagellated protozoan</name>
    <dbReference type="NCBI Taxonomy" id="75058"/>
    <lineage>
        <taxon>Eukaryota</taxon>
        <taxon>Discoba</taxon>
        <taxon>Euglenozoa</taxon>
        <taxon>Kinetoplastea</taxon>
        <taxon>Metakinetoplastina</taxon>
        <taxon>Eubodonida</taxon>
        <taxon>Bodonidae</taxon>
        <taxon>Bodo</taxon>
    </lineage>
</organism>
<keyword evidence="4" id="KW-0663">Pyridoxal phosphate</keyword>
<dbReference type="Proteomes" id="UP000051952">
    <property type="component" value="Unassembled WGS sequence"/>
</dbReference>
<dbReference type="OMA" id="YRSHINT"/>
<dbReference type="InterPro" id="IPR000192">
    <property type="entry name" value="Aminotrans_V_dom"/>
</dbReference>
<dbReference type="GO" id="GO:0047304">
    <property type="term" value="F:2-aminoethylphosphonate-pyruvate transaminase activity"/>
    <property type="evidence" value="ECO:0007669"/>
    <property type="project" value="UniProtKB-EC"/>
</dbReference>
<dbReference type="PANTHER" id="PTHR42778">
    <property type="entry name" value="2-AMINOETHYLPHOSPHONATE--PYRUVATE TRANSAMINASE"/>
    <property type="match status" value="1"/>
</dbReference>
<name>A0A0S4JM51_BODSA</name>
<protein>
    <recommendedName>
        <fullName evidence="6">2-aminoethylphosphonate--pyruvate transaminase</fullName>
        <ecNumber evidence="6">2.6.1.37</ecNumber>
    </recommendedName>
</protein>
<evidence type="ECO:0000256" key="2">
    <source>
        <dbReference type="ARBA" id="ARBA00022576"/>
    </source>
</evidence>
<comment type="catalytic activity">
    <reaction evidence="7">
        <text>(2-aminoethyl)phosphonate + pyruvate = phosphonoacetaldehyde + L-alanine</text>
        <dbReference type="Rhea" id="RHEA:17021"/>
        <dbReference type="ChEBI" id="CHEBI:15361"/>
        <dbReference type="ChEBI" id="CHEBI:57418"/>
        <dbReference type="ChEBI" id="CHEBI:57972"/>
        <dbReference type="ChEBI" id="CHEBI:58383"/>
        <dbReference type="EC" id="2.6.1.37"/>
    </reaction>
</comment>
<comment type="cofactor">
    <cofactor evidence="1">
        <name>pyridoxal 5'-phosphate</name>
        <dbReference type="ChEBI" id="CHEBI:597326"/>
    </cofactor>
</comment>
<evidence type="ECO:0000256" key="3">
    <source>
        <dbReference type="ARBA" id="ARBA00022679"/>
    </source>
</evidence>
<keyword evidence="5 9" id="KW-0670">Pyruvate</keyword>
<dbReference type="InterPro" id="IPR015421">
    <property type="entry name" value="PyrdxlP-dep_Trfase_major"/>
</dbReference>
<keyword evidence="2 9" id="KW-0032">Aminotransferase</keyword>
<evidence type="ECO:0000256" key="4">
    <source>
        <dbReference type="ARBA" id="ARBA00022898"/>
    </source>
</evidence>